<dbReference type="Proteomes" id="UP001186974">
    <property type="component" value="Unassembled WGS sequence"/>
</dbReference>
<feature type="non-terminal residue" evidence="1">
    <location>
        <position position="319"/>
    </location>
</feature>
<keyword evidence="2" id="KW-1185">Reference proteome</keyword>
<sequence>GRLTIDDVHYVREGDTMTPAAETPFAADATFGYKSSNLRDYILEKCPGRFTPEQLCSVSIDDIRVGGPSKVCERLLAAPKDGVVIVNAAAESDMFVFAAGLLEAEKQGKRFLYRTGAAFVSCRLGIEGIEPLSMHDMKIETEEGSSRAGGLIVAGSYVPKTTAQLASLRQRRGDKLHVIELDVEEMIGSAAAAEKVAEAATKEATECIKKGEDVLVMTSRKLITGKDGLESLNIGATVAKALVSVVENVEVRPRYLIAKGGITSSDAATKGLRMKRAMVVGQAAKGVPLWRCWEESSRFKGIPYVVFPGNVGTNDTLAE</sequence>
<accession>A0ACC3CWX2</accession>
<comment type="caution">
    <text evidence="1">The sequence shown here is derived from an EMBL/GenBank/DDBJ whole genome shotgun (WGS) entry which is preliminary data.</text>
</comment>
<feature type="non-terminal residue" evidence="1">
    <location>
        <position position="1"/>
    </location>
</feature>
<protein>
    <submittedName>
        <fullName evidence="1">Uncharacterized protein</fullName>
    </submittedName>
</protein>
<dbReference type="EMBL" id="JAWDJW010010313">
    <property type="protein sequence ID" value="KAK3048008.1"/>
    <property type="molecule type" value="Genomic_DNA"/>
</dbReference>
<organism evidence="1 2">
    <name type="scientific">Coniosporium uncinatum</name>
    <dbReference type="NCBI Taxonomy" id="93489"/>
    <lineage>
        <taxon>Eukaryota</taxon>
        <taxon>Fungi</taxon>
        <taxon>Dikarya</taxon>
        <taxon>Ascomycota</taxon>
        <taxon>Pezizomycotina</taxon>
        <taxon>Dothideomycetes</taxon>
        <taxon>Dothideomycetes incertae sedis</taxon>
        <taxon>Coniosporium</taxon>
    </lineage>
</organism>
<reference evidence="1" key="1">
    <citation type="submission" date="2024-09" db="EMBL/GenBank/DDBJ databases">
        <title>Black Yeasts Isolated from many extreme environments.</title>
        <authorList>
            <person name="Coleine C."/>
            <person name="Stajich J.E."/>
            <person name="Selbmann L."/>
        </authorList>
    </citation>
    <scope>NUCLEOTIDE SEQUENCE</scope>
    <source>
        <strain evidence="1">CCFEE 5737</strain>
    </source>
</reference>
<proteinExistence type="predicted"/>
<gene>
    <name evidence="1" type="ORF">LTS18_013027</name>
</gene>
<evidence type="ECO:0000313" key="2">
    <source>
        <dbReference type="Proteomes" id="UP001186974"/>
    </source>
</evidence>
<evidence type="ECO:0000313" key="1">
    <source>
        <dbReference type="EMBL" id="KAK3048008.1"/>
    </source>
</evidence>
<name>A0ACC3CWX2_9PEZI</name>